<keyword evidence="3" id="KW-0028">Amino-acid biosynthesis</keyword>
<comment type="similarity">
    <text evidence="1">Belongs to the transferase hexapeptide repeat family.</text>
</comment>
<dbReference type="NCBIfam" id="NF041874">
    <property type="entry name" value="EPS_EpsC"/>
    <property type="match status" value="1"/>
</dbReference>
<dbReference type="AlphaFoldDB" id="A0A485MD61"/>
<dbReference type="SUPFAM" id="SSF51161">
    <property type="entry name" value="Trimeric LpxA-like enzymes"/>
    <property type="match status" value="1"/>
</dbReference>
<evidence type="ECO:0000313" key="6">
    <source>
        <dbReference type="EMBL" id="VFU19030.1"/>
    </source>
</evidence>
<dbReference type="InterPro" id="IPR011004">
    <property type="entry name" value="Trimer_LpxA-like_sf"/>
</dbReference>
<evidence type="ECO:0000256" key="4">
    <source>
        <dbReference type="ARBA" id="ARBA00022679"/>
    </source>
</evidence>
<evidence type="ECO:0000256" key="1">
    <source>
        <dbReference type="ARBA" id="ARBA00007274"/>
    </source>
</evidence>
<reference evidence="6" key="1">
    <citation type="submission" date="2019-03" db="EMBL/GenBank/DDBJ databases">
        <authorList>
            <person name="Hao L."/>
        </authorList>
    </citation>
    <scope>NUCLEOTIDE SEQUENCE</scope>
</reference>
<keyword evidence="5 6" id="KW-0012">Acyltransferase</keyword>
<dbReference type="CDD" id="cd03354">
    <property type="entry name" value="LbH_SAT"/>
    <property type="match status" value="1"/>
</dbReference>
<accession>A0A485MD61</accession>
<keyword evidence="4 6" id="KW-0808">Transferase</keyword>
<evidence type="ECO:0000256" key="3">
    <source>
        <dbReference type="ARBA" id="ARBA00022605"/>
    </source>
</evidence>
<gene>
    <name evidence="6" type="primary">srpH</name>
    <name evidence="6" type="ORF">SCFA_950016</name>
</gene>
<protein>
    <recommendedName>
        <fullName evidence="2">serine O-acetyltransferase</fullName>
        <ecNumber evidence="2">2.3.1.30</ecNumber>
    </recommendedName>
</protein>
<dbReference type="InterPro" id="IPR053376">
    <property type="entry name" value="Serine_acetyltransferase"/>
</dbReference>
<sequence>MENNRQIELIKTEKTIHKVVNELCRPESYEGVYQKPMQDKVMPSIDALTEFVERLRRVIFPGYFSDSEVSLESMPYILGNHLEKAERILSEQIKRGYGFSCEITYGQAIIECDERSRALSREFINAIPRIRSLLASDVMAAYEGDPAARSTGEVIFSYPSVKAMTNYRIAHELHRLGVEIIPRIITEMAHSQTGIDIHPGATIGERFFIDHGTGTVIGETCEIGRNVRLYQGVTLGAVSFPRDDSGRLVKGIPRHPIVEDNVIIYSSTTILGRVRIGTGSVIGGNVWLTSDVPPYTRVMQEKHAQSVIMVTQEGKE</sequence>
<dbReference type="EMBL" id="CAADRM010000164">
    <property type="protein sequence ID" value="VFU19030.1"/>
    <property type="molecule type" value="Genomic_DNA"/>
</dbReference>
<dbReference type="GO" id="GO:0009001">
    <property type="term" value="F:serine O-acetyltransferase activity"/>
    <property type="evidence" value="ECO:0007669"/>
    <property type="project" value="UniProtKB-EC"/>
</dbReference>
<dbReference type="InterPro" id="IPR045304">
    <property type="entry name" value="LbH_SAT"/>
</dbReference>
<dbReference type="Gene3D" id="2.160.10.10">
    <property type="entry name" value="Hexapeptide repeat proteins"/>
    <property type="match status" value="1"/>
</dbReference>
<organism evidence="6">
    <name type="scientific">anaerobic digester metagenome</name>
    <dbReference type="NCBI Taxonomy" id="1263854"/>
    <lineage>
        <taxon>unclassified sequences</taxon>
        <taxon>metagenomes</taxon>
        <taxon>ecological metagenomes</taxon>
    </lineage>
</organism>
<dbReference type="InterPro" id="IPR042122">
    <property type="entry name" value="Ser_AcTrfase_N_sf"/>
</dbReference>
<evidence type="ECO:0000256" key="5">
    <source>
        <dbReference type="ARBA" id="ARBA00023315"/>
    </source>
</evidence>
<name>A0A485MD61_9ZZZZ</name>
<dbReference type="Gene3D" id="1.10.3130.10">
    <property type="entry name" value="serine acetyltransferase, domain 1"/>
    <property type="match status" value="1"/>
</dbReference>
<proteinExistence type="inferred from homology"/>
<evidence type="ECO:0000256" key="2">
    <source>
        <dbReference type="ARBA" id="ARBA00013266"/>
    </source>
</evidence>
<dbReference type="GO" id="GO:0008652">
    <property type="term" value="P:amino acid biosynthetic process"/>
    <property type="evidence" value="ECO:0007669"/>
    <property type="project" value="UniProtKB-KW"/>
</dbReference>
<dbReference type="PANTHER" id="PTHR42811">
    <property type="entry name" value="SERINE ACETYLTRANSFERASE"/>
    <property type="match status" value="1"/>
</dbReference>
<dbReference type="Pfam" id="PF00132">
    <property type="entry name" value="Hexapep"/>
    <property type="match status" value="1"/>
</dbReference>
<dbReference type="EC" id="2.3.1.30" evidence="2"/>
<dbReference type="InterPro" id="IPR001451">
    <property type="entry name" value="Hexapep"/>
</dbReference>